<evidence type="ECO:0000313" key="2">
    <source>
        <dbReference type="EMBL" id="AKJ32005.1"/>
    </source>
</evidence>
<dbReference type="AlphaFoldDB" id="A0A0G3BZN4"/>
<dbReference type="OrthoDB" id="8417456at2"/>
<evidence type="ECO:0000259" key="1">
    <source>
        <dbReference type="Pfam" id="PF18626"/>
    </source>
</evidence>
<evidence type="ECO:0000313" key="3">
    <source>
        <dbReference type="Proteomes" id="UP000035352"/>
    </source>
</evidence>
<gene>
    <name evidence="2" type="ORF">AAW51_5314</name>
</gene>
<dbReference type="RefSeq" id="WP_047197010.1">
    <property type="nucleotide sequence ID" value="NZ_CP011371.1"/>
</dbReference>
<dbReference type="EMBL" id="CP011371">
    <property type="protein sequence ID" value="AKJ32005.1"/>
    <property type="molecule type" value="Genomic_DNA"/>
</dbReference>
<protein>
    <recommendedName>
        <fullName evidence="1">Protein glutaminase domain-containing protein</fullName>
    </recommendedName>
</protein>
<accession>A0A0G3BZN4</accession>
<keyword evidence="3" id="KW-1185">Reference proteome</keyword>
<feature type="domain" description="Protein glutaminase" evidence="1">
    <location>
        <begin position="209"/>
        <end position="323"/>
    </location>
</feature>
<dbReference type="Gene3D" id="3.10.620.30">
    <property type="match status" value="1"/>
</dbReference>
<reference evidence="2 3" key="1">
    <citation type="submission" date="2015-05" db="EMBL/GenBank/DDBJ databases">
        <authorList>
            <person name="Tang B."/>
            <person name="Yu Y."/>
        </authorList>
    </citation>
    <scope>NUCLEOTIDE SEQUENCE [LARGE SCALE GENOMIC DNA]</scope>
    <source>
        <strain evidence="2 3">DSM 7029</strain>
    </source>
</reference>
<dbReference type="Proteomes" id="UP000035352">
    <property type="component" value="Chromosome"/>
</dbReference>
<sequence length="380" mass="43697">MPHPNAIVSVPRRLEPTLDQAPADLLRQARGLAVELDDGRLVRLDPRNPRSPGFAQVLDGLSRQRLPAYLELDPETGSLVRLLIPHYTRVQALRDIGGGSLAVELERSHGRHLLDRHHPDFASMEALLLDALADRSALVVTEDDAHHILDVRRVAPGPDQTPWPSLKPEWPPRRREPLGWLDRLWHRIRHWLIWRRWWWWWRCLSPRRAQEVFDRLAATTCNPLSVPPPCIPFLYPDDGCWGRAHEMCRLMLDIGLSPRKVWIEGNLRASTRNNPNCQVFWGWHVAPTLCVRRGGFWWFRTRRLVFDPALFTTPVTQETWKSAQGDPGSTLTASDAEIFYLWGMVTDPSYVETQAVLATYRLQLQNRSLTQGPPPYAHCG</sequence>
<name>A0A0G3BZN4_9BURK</name>
<dbReference type="Pfam" id="PF18626">
    <property type="entry name" value="Gln_deamidase_2"/>
    <property type="match status" value="1"/>
</dbReference>
<organism evidence="2 3">
    <name type="scientific">Caldimonas brevitalea</name>
    <dbReference type="NCBI Taxonomy" id="413882"/>
    <lineage>
        <taxon>Bacteria</taxon>
        <taxon>Pseudomonadati</taxon>
        <taxon>Pseudomonadota</taxon>
        <taxon>Betaproteobacteria</taxon>
        <taxon>Burkholderiales</taxon>
        <taxon>Sphaerotilaceae</taxon>
        <taxon>Caldimonas</taxon>
    </lineage>
</organism>
<dbReference type="KEGG" id="pbh:AAW51_5314"/>
<dbReference type="InterPro" id="IPR041325">
    <property type="entry name" value="Gln_deamidase_2"/>
</dbReference>
<proteinExistence type="predicted"/>